<name>A0A382U9L7_9ZZZZ</name>
<accession>A0A382U9L7</accession>
<feature type="region of interest" description="Disordered" evidence="1">
    <location>
        <begin position="21"/>
        <end position="48"/>
    </location>
</feature>
<sequence length="67" mass="7615">MIRTISSVFFWIFLMAGCSKKDNDTKSVSKEKPNQTENSNEGQSTMHAKIETSKGEIVLFLEFKKTP</sequence>
<reference evidence="2" key="1">
    <citation type="submission" date="2018-05" db="EMBL/GenBank/DDBJ databases">
        <authorList>
            <person name="Lanie J.A."/>
            <person name="Ng W.-L."/>
            <person name="Kazmierczak K.M."/>
            <person name="Andrzejewski T.M."/>
            <person name="Davidsen T.M."/>
            <person name="Wayne K.J."/>
            <person name="Tettelin H."/>
            <person name="Glass J.I."/>
            <person name="Rusch D."/>
            <person name="Podicherti R."/>
            <person name="Tsui H.-C.T."/>
            <person name="Winkler M.E."/>
        </authorList>
    </citation>
    <scope>NUCLEOTIDE SEQUENCE</scope>
</reference>
<dbReference type="EMBL" id="UINC01142556">
    <property type="protein sequence ID" value="SVD30953.1"/>
    <property type="molecule type" value="Genomic_DNA"/>
</dbReference>
<dbReference type="AlphaFoldDB" id="A0A382U9L7"/>
<dbReference type="PROSITE" id="PS51257">
    <property type="entry name" value="PROKAR_LIPOPROTEIN"/>
    <property type="match status" value="1"/>
</dbReference>
<feature type="compositionally biased region" description="Polar residues" evidence="1">
    <location>
        <begin position="35"/>
        <end position="46"/>
    </location>
</feature>
<evidence type="ECO:0000313" key="2">
    <source>
        <dbReference type="EMBL" id="SVD30953.1"/>
    </source>
</evidence>
<protein>
    <submittedName>
        <fullName evidence="2">Uncharacterized protein</fullName>
    </submittedName>
</protein>
<proteinExistence type="predicted"/>
<feature type="non-terminal residue" evidence="2">
    <location>
        <position position="67"/>
    </location>
</feature>
<feature type="compositionally biased region" description="Basic and acidic residues" evidence="1">
    <location>
        <begin position="21"/>
        <end position="34"/>
    </location>
</feature>
<gene>
    <name evidence="2" type="ORF">METZ01_LOCUS383807</name>
</gene>
<organism evidence="2">
    <name type="scientific">marine metagenome</name>
    <dbReference type="NCBI Taxonomy" id="408172"/>
    <lineage>
        <taxon>unclassified sequences</taxon>
        <taxon>metagenomes</taxon>
        <taxon>ecological metagenomes</taxon>
    </lineage>
</organism>
<evidence type="ECO:0000256" key="1">
    <source>
        <dbReference type="SAM" id="MobiDB-lite"/>
    </source>
</evidence>